<proteinExistence type="predicted"/>
<evidence type="ECO:0000313" key="1">
    <source>
        <dbReference type="EMBL" id="MFC5565994.1"/>
    </source>
</evidence>
<comment type="caution">
    <text evidence="1">The sequence shown here is derived from an EMBL/GenBank/DDBJ whole genome shotgun (WGS) entry which is preliminary data.</text>
</comment>
<name>A0ABW0SAW3_9RHOB</name>
<protein>
    <submittedName>
        <fullName evidence="1">Uncharacterized protein</fullName>
    </submittedName>
</protein>
<sequence length="91" mass="10520">MLHYHLTWTDPRPDEPDWMACEVSEEGHVTRLVEHFALGWTDWREATREERDSLWADPFAPPGPDDGVALREIAPEDFEALWNQSEAGSDE</sequence>
<organism evidence="1 2">
    <name type="scientific">Rubellimicrobium aerolatum</name>
    <dbReference type="NCBI Taxonomy" id="490979"/>
    <lineage>
        <taxon>Bacteria</taxon>
        <taxon>Pseudomonadati</taxon>
        <taxon>Pseudomonadota</taxon>
        <taxon>Alphaproteobacteria</taxon>
        <taxon>Rhodobacterales</taxon>
        <taxon>Roseobacteraceae</taxon>
        <taxon>Rubellimicrobium</taxon>
    </lineage>
</organism>
<accession>A0ABW0SAW3</accession>
<dbReference type="RefSeq" id="WP_209840308.1">
    <property type="nucleotide sequence ID" value="NZ_JAGGJP010000007.1"/>
</dbReference>
<gene>
    <name evidence="1" type="ORF">ACFPOC_06110</name>
</gene>
<dbReference type="Proteomes" id="UP001596056">
    <property type="component" value="Unassembled WGS sequence"/>
</dbReference>
<reference evidence="2" key="1">
    <citation type="journal article" date="2019" name="Int. J. Syst. Evol. Microbiol.">
        <title>The Global Catalogue of Microorganisms (GCM) 10K type strain sequencing project: providing services to taxonomists for standard genome sequencing and annotation.</title>
        <authorList>
            <consortium name="The Broad Institute Genomics Platform"/>
            <consortium name="The Broad Institute Genome Sequencing Center for Infectious Disease"/>
            <person name="Wu L."/>
            <person name="Ma J."/>
        </authorList>
    </citation>
    <scope>NUCLEOTIDE SEQUENCE [LARGE SCALE GENOMIC DNA]</scope>
    <source>
        <strain evidence="2">KACC 11588</strain>
    </source>
</reference>
<keyword evidence="2" id="KW-1185">Reference proteome</keyword>
<evidence type="ECO:0000313" key="2">
    <source>
        <dbReference type="Proteomes" id="UP001596056"/>
    </source>
</evidence>
<dbReference type="EMBL" id="JBHSNA010000003">
    <property type="protein sequence ID" value="MFC5565994.1"/>
    <property type="molecule type" value="Genomic_DNA"/>
</dbReference>